<dbReference type="Proteomes" id="UP000218542">
    <property type="component" value="Unassembled WGS sequence"/>
</dbReference>
<gene>
    <name evidence="1" type="ORF">SCALIN_C04_0274</name>
</gene>
<accession>A0A286TV87</accession>
<protein>
    <submittedName>
        <fullName evidence="1">CheY-like receiver</fullName>
    </submittedName>
</protein>
<proteinExistence type="predicted"/>
<dbReference type="InterPro" id="IPR011006">
    <property type="entry name" value="CheY-like_superfamily"/>
</dbReference>
<sequence length="69" mass="7761">MAMPEVFGCDVINAIYRLESVPETGIITGCGERLKSIVNKTLKVNFIIRKPFNSSELLKCINKVFDEVK</sequence>
<comment type="caution">
    <text evidence="1">The sequence shown here is derived from an EMBL/GenBank/DDBJ whole genome shotgun (WGS) entry which is preliminary data.</text>
</comment>
<reference evidence="2" key="1">
    <citation type="journal article" date="2017" name="Environ. Microbiol. Rep.">
        <title>Genetic Diversity of Marine Anaerobic Ammonium-Oxidizing Bacteria as Revealed by Genomic and Proteomic Analyses of 'Candidatus Scalindua japonica'.</title>
        <authorList>
            <person name="Oshiki M."/>
            <person name="Mizuto K."/>
            <person name="Kimura Z."/>
            <person name="Kindaichi T."/>
            <person name="Satoh H."/>
            <person name="Okabe S."/>
        </authorList>
    </citation>
    <scope>NUCLEOTIDE SEQUENCE [LARGE SCALE GENOMIC DNA]</scope>
    <source>
        <strain evidence="2">husup-a2</strain>
    </source>
</reference>
<keyword evidence="2" id="KW-1185">Reference proteome</keyword>
<evidence type="ECO:0000313" key="1">
    <source>
        <dbReference type="EMBL" id="GAX59786.1"/>
    </source>
</evidence>
<name>A0A286TV87_9BACT</name>
<dbReference type="SUPFAM" id="SSF52172">
    <property type="entry name" value="CheY-like"/>
    <property type="match status" value="1"/>
</dbReference>
<dbReference type="AlphaFoldDB" id="A0A286TV87"/>
<dbReference type="EMBL" id="BAOS01000004">
    <property type="protein sequence ID" value="GAX59786.1"/>
    <property type="molecule type" value="Genomic_DNA"/>
</dbReference>
<dbReference type="Gene3D" id="3.40.50.2300">
    <property type="match status" value="1"/>
</dbReference>
<organism evidence="1 2">
    <name type="scientific">Candidatus Scalindua japonica</name>
    <dbReference type="NCBI Taxonomy" id="1284222"/>
    <lineage>
        <taxon>Bacteria</taxon>
        <taxon>Pseudomonadati</taxon>
        <taxon>Planctomycetota</taxon>
        <taxon>Candidatus Brocadiia</taxon>
        <taxon>Candidatus Brocadiales</taxon>
        <taxon>Candidatus Scalinduaceae</taxon>
        <taxon>Candidatus Scalindua</taxon>
    </lineage>
</organism>
<evidence type="ECO:0000313" key="2">
    <source>
        <dbReference type="Proteomes" id="UP000218542"/>
    </source>
</evidence>